<accession>A0A5C6V2X6</accession>
<dbReference type="Proteomes" id="UP000321776">
    <property type="component" value="Unassembled WGS sequence"/>
</dbReference>
<dbReference type="InterPro" id="IPR002514">
    <property type="entry name" value="Transposase_8"/>
</dbReference>
<dbReference type="GO" id="GO:0004803">
    <property type="term" value="F:transposase activity"/>
    <property type="evidence" value="ECO:0007669"/>
    <property type="project" value="InterPro"/>
</dbReference>
<evidence type="ECO:0000313" key="2">
    <source>
        <dbReference type="Proteomes" id="UP000321776"/>
    </source>
</evidence>
<dbReference type="GO" id="GO:0043565">
    <property type="term" value="F:sequence-specific DNA binding"/>
    <property type="evidence" value="ECO:0007669"/>
    <property type="project" value="InterPro"/>
</dbReference>
<comment type="caution">
    <text evidence="1">The sequence shown here is derived from an EMBL/GenBank/DDBJ whole genome shotgun (WGS) entry which is preliminary data.</text>
</comment>
<organism evidence="1 2">
    <name type="scientific">Paraburkholderia azotifigens</name>
    <dbReference type="NCBI Taxonomy" id="2057004"/>
    <lineage>
        <taxon>Bacteria</taxon>
        <taxon>Pseudomonadati</taxon>
        <taxon>Pseudomonadota</taxon>
        <taxon>Betaproteobacteria</taxon>
        <taxon>Burkholderiales</taxon>
        <taxon>Burkholderiaceae</taxon>
        <taxon>Paraburkholderia</taxon>
    </lineage>
</organism>
<dbReference type="AlphaFoldDB" id="A0A5C6V2X6"/>
<gene>
    <name evidence="1" type="ORF">FRZ40_31845</name>
</gene>
<dbReference type="EMBL" id="VOQS01000005">
    <property type="protein sequence ID" value="TXC79041.1"/>
    <property type="molecule type" value="Genomic_DNA"/>
</dbReference>
<proteinExistence type="predicted"/>
<dbReference type="Gene3D" id="1.10.10.10">
    <property type="entry name" value="Winged helix-like DNA-binding domain superfamily/Winged helix DNA-binding domain"/>
    <property type="match status" value="1"/>
</dbReference>
<dbReference type="SUPFAM" id="SSF48295">
    <property type="entry name" value="TrpR-like"/>
    <property type="match status" value="1"/>
</dbReference>
<reference evidence="1 2" key="1">
    <citation type="journal article" date="2018" name="Int. J. Syst. Evol. Microbiol.">
        <title>Paraburkholderia azotifigens sp. nov., a nitrogen-fixing bacterium isolated from paddy soil.</title>
        <authorList>
            <person name="Choi G.M."/>
            <person name="Im W.T."/>
        </authorList>
    </citation>
    <scope>NUCLEOTIDE SEQUENCE [LARGE SCALE GENOMIC DNA]</scope>
    <source>
        <strain evidence="1 2">NF 2-5-3</strain>
    </source>
</reference>
<evidence type="ECO:0000313" key="1">
    <source>
        <dbReference type="EMBL" id="TXC79041.1"/>
    </source>
</evidence>
<dbReference type="GO" id="GO:0006313">
    <property type="term" value="P:DNA transposition"/>
    <property type="evidence" value="ECO:0007669"/>
    <property type="project" value="InterPro"/>
</dbReference>
<dbReference type="NCBIfam" id="NF047595">
    <property type="entry name" value="IS66_ISRel24_TnpA"/>
    <property type="match status" value="1"/>
</dbReference>
<name>A0A5C6V2X6_9BURK</name>
<dbReference type="Pfam" id="PF01527">
    <property type="entry name" value="HTH_Tnp_1"/>
    <property type="match status" value="1"/>
</dbReference>
<dbReference type="InterPro" id="IPR036388">
    <property type="entry name" value="WH-like_DNA-bd_sf"/>
</dbReference>
<protein>
    <submittedName>
        <fullName evidence="1">Transposase</fullName>
    </submittedName>
</protein>
<sequence>MSGHVNTIESESLPERRRRQRYSEEFKAKVVATCQGVGVSVAAVALEHRLNANLLRRWIDQAEGRLPRRPLGRPPATPPSLPAFVPVALTTPSPQSSEIRIEIHRGDQSITVSWPTSEAAHCAAWLREWLA</sequence>
<dbReference type="InterPro" id="IPR010921">
    <property type="entry name" value="Trp_repressor/repl_initiator"/>
</dbReference>